<evidence type="ECO:0000256" key="1">
    <source>
        <dbReference type="ARBA" id="ARBA00023002"/>
    </source>
</evidence>
<comment type="similarity">
    <text evidence="2">Belongs to the short-chain dehydrogenases/reductases (SDR) family.</text>
</comment>
<sequence>MHNKTLLITGANSGLGRVSAEHFAGNGAEVILVCRNQEKAIAARDEITAKTGNANLHAYSADLSAVEEVRKLGKKIIENHPRLHILMNNAGVLLGERRETVDGYETTFATNHLAYFLLTRLLIDRLKESAPARIINVSSMVHAWGTINLDDIFMKRNYRALPAYYQSKLANVMFTYALAKRLEGTGVTVNCLHPGIVDTGFGREGSFLYKLSKAIARPFFYINPERGAETQIHLAESDDIKHLSGKYFTKKKAVKSSTLSYSVEDQEKLWRLSEEWCGLTHWPL</sequence>
<dbReference type="CDD" id="cd05327">
    <property type="entry name" value="retinol-DH_like_SDR_c_like"/>
    <property type="match status" value="1"/>
</dbReference>
<dbReference type="PRINTS" id="PR00081">
    <property type="entry name" value="GDHRDH"/>
</dbReference>
<dbReference type="EMBL" id="CP048685">
    <property type="protein sequence ID" value="QPJ63624.1"/>
    <property type="molecule type" value="Genomic_DNA"/>
</dbReference>
<proteinExistence type="inferred from homology"/>
<dbReference type="PANTHER" id="PTHR43157:SF31">
    <property type="entry name" value="PHOSPHATIDYLINOSITOL-GLYCAN BIOSYNTHESIS CLASS F PROTEIN"/>
    <property type="match status" value="1"/>
</dbReference>
<gene>
    <name evidence="3" type="ORF">G3M70_17800</name>
</gene>
<evidence type="ECO:0000256" key="2">
    <source>
        <dbReference type="RuleBase" id="RU000363"/>
    </source>
</evidence>
<dbReference type="PANTHER" id="PTHR43157">
    <property type="entry name" value="PHOSPHATIDYLINOSITOL-GLYCAN BIOSYNTHESIS CLASS F PROTEIN-RELATED"/>
    <property type="match status" value="1"/>
</dbReference>
<dbReference type="Pfam" id="PF00106">
    <property type="entry name" value="adh_short"/>
    <property type="match status" value="1"/>
</dbReference>
<dbReference type="KEGG" id="nli:G3M70_17800"/>
<accession>A0A7T0BZ47</accession>
<name>A0A7T0BZ47_9BACT</name>
<organism evidence="3 4">
    <name type="scientific">Candidatus Nitronauta litoralis</name>
    <dbReference type="NCBI Taxonomy" id="2705533"/>
    <lineage>
        <taxon>Bacteria</taxon>
        <taxon>Pseudomonadati</taxon>
        <taxon>Nitrospinota/Tectimicrobiota group</taxon>
        <taxon>Nitrospinota</taxon>
        <taxon>Nitrospinia</taxon>
        <taxon>Nitrospinales</taxon>
        <taxon>Nitrospinaceae</taxon>
        <taxon>Candidatus Nitronauta</taxon>
    </lineage>
</organism>
<dbReference type="GO" id="GO:0016491">
    <property type="term" value="F:oxidoreductase activity"/>
    <property type="evidence" value="ECO:0007669"/>
    <property type="project" value="UniProtKB-KW"/>
</dbReference>
<dbReference type="InterPro" id="IPR002347">
    <property type="entry name" value="SDR_fam"/>
</dbReference>
<reference evidence="3 4" key="1">
    <citation type="submission" date="2020-02" db="EMBL/GenBank/DDBJ databases">
        <title>Genomic and physiological characterization of two novel Nitrospinaceae genera.</title>
        <authorList>
            <person name="Mueller A.J."/>
            <person name="Jung M.-Y."/>
            <person name="Strachan C.R."/>
            <person name="Herbold C.W."/>
            <person name="Kirkegaard R.H."/>
            <person name="Daims H."/>
        </authorList>
    </citation>
    <scope>NUCLEOTIDE SEQUENCE [LARGE SCALE GENOMIC DNA]</scope>
    <source>
        <strain evidence="3">EB</strain>
    </source>
</reference>
<dbReference type="Proteomes" id="UP000594688">
    <property type="component" value="Chromosome"/>
</dbReference>
<protein>
    <submittedName>
        <fullName evidence="3">SDR family oxidoreductase</fullName>
    </submittedName>
</protein>
<dbReference type="PRINTS" id="PR00080">
    <property type="entry name" value="SDRFAMILY"/>
</dbReference>
<keyword evidence="1" id="KW-0560">Oxidoreductase</keyword>
<dbReference type="InterPro" id="IPR036291">
    <property type="entry name" value="NAD(P)-bd_dom_sf"/>
</dbReference>
<dbReference type="SUPFAM" id="SSF51735">
    <property type="entry name" value="NAD(P)-binding Rossmann-fold domains"/>
    <property type="match status" value="1"/>
</dbReference>
<dbReference type="AlphaFoldDB" id="A0A7T0BZ47"/>
<dbReference type="Gene3D" id="3.40.50.720">
    <property type="entry name" value="NAD(P)-binding Rossmann-like Domain"/>
    <property type="match status" value="1"/>
</dbReference>
<evidence type="ECO:0000313" key="4">
    <source>
        <dbReference type="Proteomes" id="UP000594688"/>
    </source>
</evidence>
<evidence type="ECO:0000313" key="3">
    <source>
        <dbReference type="EMBL" id="QPJ63624.1"/>
    </source>
</evidence>